<gene>
    <name evidence="4" type="ORF">HF086_006375</name>
</gene>
<dbReference type="Pfam" id="PF13359">
    <property type="entry name" value="DDE_Tnp_4"/>
    <property type="match status" value="1"/>
</dbReference>
<name>A0A922MF42_SPOEX</name>
<evidence type="ECO:0000259" key="3">
    <source>
        <dbReference type="Pfam" id="PF13359"/>
    </source>
</evidence>
<accession>A0A922MF42</accession>
<evidence type="ECO:0000313" key="5">
    <source>
        <dbReference type="Proteomes" id="UP000814243"/>
    </source>
</evidence>
<dbReference type="Proteomes" id="UP000814243">
    <property type="component" value="Unassembled WGS sequence"/>
</dbReference>
<organism evidence="4 5">
    <name type="scientific">Spodoptera exigua</name>
    <name type="common">Beet armyworm</name>
    <name type="synonym">Noctua fulgens</name>
    <dbReference type="NCBI Taxonomy" id="7107"/>
    <lineage>
        <taxon>Eukaryota</taxon>
        <taxon>Metazoa</taxon>
        <taxon>Ecdysozoa</taxon>
        <taxon>Arthropoda</taxon>
        <taxon>Hexapoda</taxon>
        <taxon>Insecta</taxon>
        <taxon>Pterygota</taxon>
        <taxon>Neoptera</taxon>
        <taxon>Endopterygota</taxon>
        <taxon>Lepidoptera</taxon>
        <taxon>Glossata</taxon>
        <taxon>Ditrysia</taxon>
        <taxon>Noctuoidea</taxon>
        <taxon>Noctuidae</taxon>
        <taxon>Amphipyrinae</taxon>
        <taxon>Spodoptera</taxon>
    </lineage>
</organism>
<comment type="cofactor">
    <cofactor evidence="1">
        <name>a divalent metal cation</name>
        <dbReference type="ChEBI" id="CHEBI:60240"/>
    </cofactor>
</comment>
<evidence type="ECO:0000313" key="4">
    <source>
        <dbReference type="EMBL" id="KAH9635438.1"/>
    </source>
</evidence>
<keyword evidence="2" id="KW-0479">Metal-binding</keyword>
<comment type="caution">
    <text evidence="4">The sequence shown here is derived from an EMBL/GenBank/DDBJ whole genome shotgun (WGS) entry which is preliminary data.</text>
</comment>
<protein>
    <recommendedName>
        <fullName evidence="3">DDE Tnp4 domain-containing protein</fullName>
    </recommendedName>
</protein>
<dbReference type="AlphaFoldDB" id="A0A922MF42"/>
<evidence type="ECO:0000256" key="1">
    <source>
        <dbReference type="ARBA" id="ARBA00001968"/>
    </source>
</evidence>
<dbReference type="EMBL" id="JACEFF010000552">
    <property type="protein sequence ID" value="KAH9635438.1"/>
    <property type="molecule type" value="Genomic_DNA"/>
</dbReference>
<dbReference type="InterPro" id="IPR027806">
    <property type="entry name" value="HARBI1_dom"/>
</dbReference>
<sequence>MNALQRSLDEAVSSQSQQQLGHQHVCVCDREREHGCYACWVASKRNKQRNANVDVARQSIDAEESVASSSAEGNIIPQPYEQLEIQQPEVQAKTYSLHKYRNLIKPFLIVASNGHIVDVWGPYSATISDASIMNDLFAEENGPLRSYFREGDVFILDRGFRDAIINLVSYNYEPHKPESLEEGETQLPTIRANKSRCVTICRWVIEVINGKFKRDYKLLIQTYFNNTCRNVMTDFRIAAALVNVFHKLITNNPEPNQS</sequence>
<dbReference type="GO" id="GO:0046872">
    <property type="term" value="F:metal ion binding"/>
    <property type="evidence" value="ECO:0007669"/>
    <property type="project" value="UniProtKB-KW"/>
</dbReference>
<evidence type="ECO:0000256" key="2">
    <source>
        <dbReference type="ARBA" id="ARBA00022723"/>
    </source>
</evidence>
<reference evidence="4" key="1">
    <citation type="journal article" date="2021" name="G3 (Bethesda)">
        <title>Genome and transcriptome analysis of the beet armyworm Spodoptera exigua reveals targets for pest control. .</title>
        <authorList>
            <person name="Simon S."/>
            <person name="Breeschoten T."/>
            <person name="Jansen H.J."/>
            <person name="Dirks R.P."/>
            <person name="Schranz M.E."/>
            <person name="Ros V.I.D."/>
        </authorList>
    </citation>
    <scope>NUCLEOTIDE SEQUENCE</scope>
    <source>
        <strain evidence="4">TB_SE_WUR_2020</strain>
    </source>
</reference>
<feature type="domain" description="DDE Tnp4" evidence="3">
    <location>
        <begin position="83"/>
        <end position="243"/>
    </location>
</feature>
<proteinExistence type="predicted"/>